<dbReference type="InterPro" id="IPR003615">
    <property type="entry name" value="HNH_nuc"/>
</dbReference>
<keyword evidence="2" id="KW-0378">Hydrolase</keyword>
<name>A0A7I7ZIQ8_9MYCO</name>
<evidence type="ECO:0000313" key="3">
    <source>
        <dbReference type="Proteomes" id="UP000309984"/>
    </source>
</evidence>
<protein>
    <submittedName>
        <fullName evidence="2">HNH endonuclease</fullName>
    </submittedName>
</protein>
<comment type="caution">
    <text evidence="2">The sequence shown here is derived from an EMBL/GenBank/DDBJ whole genome shotgun (WGS) entry which is preliminary data.</text>
</comment>
<keyword evidence="3" id="KW-1185">Reference proteome</keyword>
<dbReference type="SMART" id="SM00507">
    <property type="entry name" value="HNHc"/>
    <property type="match status" value="1"/>
</dbReference>
<dbReference type="RefSeq" id="WP_138249165.1">
    <property type="nucleotide sequence ID" value="NZ_AP022616.1"/>
</dbReference>
<accession>A0A7I7ZIQ8</accession>
<dbReference type="Proteomes" id="UP000309984">
    <property type="component" value="Unassembled WGS sequence"/>
</dbReference>
<proteinExistence type="predicted"/>
<dbReference type="AlphaFoldDB" id="A0A7I7ZIQ8"/>
<reference evidence="2 3" key="1">
    <citation type="submission" date="2018-01" db="EMBL/GenBank/DDBJ databases">
        <title>Comparative genomics of Mycobacterium mucogenicum and Mycobacterium neoaurum clade members emphasizing tRNA and non-coding RNA.</title>
        <authorList>
            <person name="Behra P.R.K."/>
            <person name="Pettersson B.M.F."/>
            <person name="Das S."/>
            <person name="Dasgupta S."/>
            <person name="Kirsebom L.A."/>
        </authorList>
    </citation>
    <scope>NUCLEOTIDE SEQUENCE [LARGE SCALE GENOMIC DNA]</scope>
    <source>
        <strain evidence="2 3">DSM 45104</strain>
    </source>
</reference>
<dbReference type="GO" id="GO:0004519">
    <property type="term" value="F:endonuclease activity"/>
    <property type="evidence" value="ECO:0007669"/>
    <property type="project" value="UniProtKB-KW"/>
</dbReference>
<feature type="compositionally biased region" description="Acidic residues" evidence="1">
    <location>
        <begin position="458"/>
        <end position="471"/>
    </location>
</feature>
<feature type="region of interest" description="Disordered" evidence="1">
    <location>
        <begin position="181"/>
        <end position="213"/>
    </location>
</feature>
<keyword evidence="2" id="KW-0255">Endonuclease</keyword>
<organism evidence="2 3">
    <name type="scientific">Mycolicibacterium phocaicum</name>
    <dbReference type="NCBI Taxonomy" id="319706"/>
    <lineage>
        <taxon>Bacteria</taxon>
        <taxon>Bacillati</taxon>
        <taxon>Actinomycetota</taxon>
        <taxon>Actinomycetes</taxon>
        <taxon>Mycobacteriales</taxon>
        <taxon>Mycobacteriaceae</taxon>
        <taxon>Mycolicibacterium</taxon>
    </lineage>
</organism>
<evidence type="ECO:0000313" key="2">
    <source>
        <dbReference type="EMBL" id="TLH68713.1"/>
    </source>
</evidence>
<evidence type="ECO:0000256" key="1">
    <source>
        <dbReference type="SAM" id="MobiDB-lite"/>
    </source>
</evidence>
<dbReference type="EMBL" id="POTM01000030">
    <property type="protein sequence ID" value="TLH68713.1"/>
    <property type="molecule type" value="Genomic_DNA"/>
</dbReference>
<dbReference type="CDD" id="cd00085">
    <property type="entry name" value="HNHc"/>
    <property type="match status" value="1"/>
</dbReference>
<dbReference type="InterPro" id="IPR003870">
    <property type="entry name" value="DUF222"/>
</dbReference>
<keyword evidence="2" id="KW-0540">Nuclease</keyword>
<feature type="region of interest" description="Disordered" evidence="1">
    <location>
        <begin position="419"/>
        <end position="471"/>
    </location>
</feature>
<sequence>MATDRTTIRTAYAALADALAAVNSLDYTGLPIEVLLELQSQRETLKCSAEAVDHQILAAAQTQATAKEIGAKDWPEVLHVRLRISREEARRRVRDTDNLGPRSAITGEPLGPVWELVAAALAEGAINSEHVQVITWFFQKLPLWAADPITLAQCETDLVADARVKTPEDLRKVAADLLYRLDQDGPEPDDTEPDPKRSFVMGKQRPDGRTDVTAQLDPEGRAYWQALFDKYAAPGMCNPADEVPCLSGTPTQEQIDADTRTLAQRQYDAFKMVGRMMLASSSGVHNGFPVGVVATCTVTDLEKRAGMAATHTGTKLPVKDLVRMAAQGSDNYLAVFDDHTGQPLYLGRAARTASTAQRLALFARDLGCTRPNCTAPASRSQAHHVNTNWRDDGPTDITNLTLACGPDNRLADTGGWTTTMGPDGRTHWTPPPLLDVGQPRTNHYHHPTLYRTERGGDADSDSDGESDSPTG</sequence>
<gene>
    <name evidence="2" type="ORF">C1S79_12295</name>
</gene>
<dbReference type="Pfam" id="PF02720">
    <property type="entry name" value="DUF222"/>
    <property type="match status" value="1"/>
</dbReference>